<accession>A0A8M8USG7</accession>
<feature type="domain" description="Reverse transcriptase Ty1/copia-type" evidence="1">
    <location>
        <begin position="3"/>
        <end position="144"/>
    </location>
</feature>
<dbReference type="RefSeq" id="XP_020549893.1">
    <property type="nucleotide sequence ID" value="XM_020694234.1"/>
</dbReference>
<keyword evidence="2" id="KW-1185">Reference proteome</keyword>
<gene>
    <name evidence="3" type="primary">LOC110012101</name>
</gene>
<dbReference type="AlphaFoldDB" id="A0A8M8USG7"/>
<dbReference type="GeneID" id="110012101"/>
<evidence type="ECO:0000313" key="2">
    <source>
        <dbReference type="Proteomes" id="UP000504604"/>
    </source>
</evidence>
<dbReference type="PANTHER" id="PTHR11439:SF465">
    <property type="entry name" value="REVERSE TRANSCRIPTASE TY1_COPIA-TYPE DOMAIN-CONTAINING PROTEIN"/>
    <property type="match status" value="1"/>
</dbReference>
<dbReference type="PANTHER" id="PTHR11439">
    <property type="entry name" value="GAG-POL-RELATED RETROTRANSPOSON"/>
    <property type="match status" value="1"/>
</dbReference>
<evidence type="ECO:0000259" key="1">
    <source>
        <dbReference type="Pfam" id="PF07727"/>
    </source>
</evidence>
<dbReference type="InterPro" id="IPR013103">
    <property type="entry name" value="RVT_2"/>
</dbReference>
<sequence length="369" mass="40745">MLPPEGYSLPAPHLVCKLARSLYGLKQAFRQWNIELTAKLEDFGYVQCPHDDCLFLKITSTCFVALLIYVDDILLTGDSTAEIAALKDYLHSLFTIKNLGYAKYFLGLEFARSSHGLLVTQHKYLTDIIADAHLQDAKIASTPLPSDFNLTDDAGSLLSDPSLYRRLVGRSCTSASRDPISPSPFNNSLNSFSIHGPPIGMLRSTSSAISKPIVYTDASWASCPDSRRSITGYCIFLGSSIVSWKTKKQMTVSRSSAEDEYHSMGSAVCKLLWITYILCAFQVSFRIPVSFWCDNQAAIHITANPVFHERTKHLDIDCHVVCDQFKLGLIQPTHVPGHNQLVDLFTKASSAADFACLFVKLGLAPQAPP</sequence>
<dbReference type="InterPro" id="IPR043502">
    <property type="entry name" value="DNA/RNA_pol_sf"/>
</dbReference>
<dbReference type="Pfam" id="PF07727">
    <property type="entry name" value="RVT_2"/>
    <property type="match status" value="1"/>
</dbReference>
<proteinExistence type="predicted"/>
<organism evidence="2 3">
    <name type="scientific">Sesamum indicum</name>
    <name type="common">Oriental sesame</name>
    <name type="synonym">Sesamum orientale</name>
    <dbReference type="NCBI Taxonomy" id="4182"/>
    <lineage>
        <taxon>Eukaryota</taxon>
        <taxon>Viridiplantae</taxon>
        <taxon>Streptophyta</taxon>
        <taxon>Embryophyta</taxon>
        <taxon>Tracheophyta</taxon>
        <taxon>Spermatophyta</taxon>
        <taxon>Magnoliopsida</taxon>
        <taxon>eudicotyledons</taxon>
        <taxon>Gunneridae</taxon>
        <taxon>Pentapetalae</taxon>
        <taxon>asterids</taxon>
        <taxon>lamiids</taxon>
        <taxon>Lamiales</taxon>
        <taxon>Pedaliaceae</taxon>
        <taxon>Sesamum</taxon>
    </lineage>
</organism>
<dbReference type="KEGG" id="sind:110012101"/>
<dbReference type="Proteomes" id="UP000504604">
    <property type="component" value="Linkage group LG6"/>
</dbReference>
<dbReference type="OrthoDB" id="413361at2759"/>
<dbReference type="SUPFAM" id="SSF56672">
    <property type="entry name" value="DNA/RNA polymerases"/>
    <property type="match status" value="1"/>
</dbReference>
<protein>
    <submittedName>
        <fullName evidence="3">Uncharacterized protein LOC110012101</fullName>
    </submittedName>
</protein>
<reference evidence="3" key="1">
    <citation type="submission" date="2025-08" db="UniProtKB">
        <authorList>
            <consortium name="RefSeq"/>
        </authorList>
    </citation>
    <scope>IDENTIFICATION</scope>
</reference>
<name>A0A8M8USG7_SESIN</name>
<evidence type="ECO:0000313" key="3">
    <source>
        <dbReference type="RefSeq" id="XP_020549893.1"/>
    </source>
</evidence>
<dbReference type="CDD" id="cd09272">
    <property type="entry name" value="RNase_HI_RT_Ty1"/>
    <property type="match status" value="1"/>
</dbReference>